<evidence type="ECO:0000256" key="1">
    <source>
        <dbReference type="ARBA" id="ARBA00023012"/>
    </source>
</evidence>
<name>A0ABU6HLI0_9RHOB</name>
<dbReference type="InterPro" id="IPR036641">
    <property type="entry name" value="HPT_dom_sf"/>
</dbReference>
<dbReference type="SUPFAM" id="SSF47226">
    <property type="entry name" value="Histidine-containing phosphotransfer domain, HPT domain"/>
    <property type="match status" value="1"/>
</dbReference>
<dbReference type="InterPro" id="IPR008207">
    <property type="entry name" value="Sig_transdc_His_kin_Hpt_dom"/>
</dbReference>
<sequence>MERIRLAFIEKLAGHALTFVRLCREIEAGQAPRDALREMQLLAHRMYGVAGSVGLPEVGETLRQIETKVQFGLRRNHDTQKILRTVRPHVVNLGRITQAYRYGPR</sequence>
<accession>A0ABU6HLI0</accession>
<dbReference type="Pfam" id="PF01627">
    <property type="entry name" value="Hpt"/>
    <property type="match status" value="1"/>
</dbReference>
<evidence type="ECO:0000259" key="2">
    <source>
        <dbReference type="Pfam" id="PF01627"/>
    </source>
</evidence>
<evidence type="ECO:0000313" key="4">
    <source>
        <dbReference type="Proteomes" id="UP001348149"/>
    </source>
</evidence>
<gene>
    <name evidence="3" type="ORF">VK792_17850</name>
</gene>
<keyword evidence="4" id="KW-1185">Reference proteome</keyword>
<dbReference type="EMBL" id="JAYLLH010000039">
    <property type="protein sequence ID" value="MEC3863161.1"/>
    <property type="molecule type" value="Genomic_DNA"/>
</dbReference>
<evidence type="ECO:0000313" key="3">
    <source>
        <dbReference type="EMBL" id="MEC3863161.1"/>
    </source>
</evidence>
<dbReference type="Proteomes" id="UP001348149">
    <property type="component" value="Unassembled WGS sequence"/>
</dbReference>
<feature type="domain" description="HPt" evidence="2">
    <location>
        <begin position="23"/>
        <end position="80"/>
    </location>
</feature>
<keyword evidence="1" id="KW-0902">Two-component regulatory system</keyword>
<reference evidence="3 4" key="1">
    <citation type="submission" date="2024-01" db="EMBL/GenBank/DDBJ databases">
        <title>Mesobacterium rodlantinim sp. nov., isolated from shallow sea hydrothermal systems off Kueishantao Island.</title>
        <authorList>
            <person name="Su Z."/>
            <person name="Tang K."/>
        </authorList>
    </citation>
    <scope>NUCLEOTIDE SEQUENCE [LARGE SCALE GENOMIC DNA]</scope>
    <source>
        <strain evidence="3 4">TK19101</strain>
    </source>
</reference>
<dbReference type="Gene3D" id="1.20.120.160">
    <property type="entry name" value="HPT domain"/>
    <property type="match status" value="1"/>
</dbReference>
<organism evidence="3 4">
    <name type="scientific">Mesobacterium hydrothermale</name>
    <dbReference type="NCBI Taxonomy" id="3111907"/>
    <lineage>
        <taxon>Bacteria</taxon>
        <taxon>Pseudomonadati</taxon>
        <taxon>Pseudomonadota</taxon>
        <taxon>Alphaproteobacteria</taxon>
        <taxon>Rhodobacterales</taxon>
        <taxon>Roseobacteraceae</taxon>
        <taxon>Mesobacterium</taxon>
    </lineage>
</organism>
<comment type="caution">
    <text evidence="3">The sequence shown here is derived from an EMBL/GenBank/DDBJ whole genome shotgun (WGS) entry which is preliminary data.</text>
</comment>
<protein>
    <submittedName>
        <fullName evidence="3">Hpt domain-containing protein</fullName>
    </submittedName>
</protein>
<proteinExistence type="predicted"/>